<proteinExistence type="predicted"/>
<dbReference type="CDD" id="cd00118">
    <property type="entry name" value="LysM"/>
    <property type="match status" value="1"/>
</dbReference>
<sequence>MGEQITFLRVLLLLSFIKPMFSVQPYDQTPCTTTAPPLHGSTYTCTSDTKSCNTYVVYRPQPNEQLSDIATLFNIKESQLQPTTHLQNREVVVPIVCDCPDRSSRALVNYTNDESNSFSDIACQVYQGLVKPFVLKEQNGNLHETTHVKVPVKCACVNTSHETNSTMYLVTYPLMENDTIDIIARKFGVTQESIQDANELDSRQTIFGGTTLLVPTMGPPVLNLDHVVNSPSAHDLIPVDGILNRSMGNRLSVSLIISAMVFLFGVVSLLVFVKWKFHHDEPLLVSVTGLEFKRLSSDFLDGMSKLKQPLTSFSIDELKLATQDFLESLSIGKSTYKGQITVDFPVAIEDMISIESANHVINILTTINHFNVVRLEGYCFYTNRSYLVFEFAKNGSLRDCLEDTKTRKQLTWAKRVKIAFDLAEGLHYIHYCTKPTYIHHNISSENILITDDWRAKISGFNLAKPMVNHNINTEGDGGDRAEKKGCSEYLHYGQASTKVDVYAYGVVLMELLSAKEAAVSRKWLDHVEFPVDGEVVGGSLECLEKFKMFMDVDLEGKYGFGEALCLALLAKCCIQDDPEITPTMNDVLKALSRTS</sequence>
<feature type="signal peptide" evidence="2">
    <location>
        <begin position="1"/>
        <end position="22"/>
    </location>
</feature>
<dbReference type="Gene3D" id="3.30.200.20">
    <property type="entry name" value="Phosphorylase Kinase, domain 1"/>
    <property type="match status" value="1"/>
</dbReference>
<dbReference type="InterPro" id="IPR018392">
    <property type="entry name" value="LysM"/>
</dbReference>
<dbReference type="InterPro" id="IPR000719">
    <property type="entry name" value="Prot_kinase_dom"/>
</dbReference>
<dbReference type="InterPro" id="IPR001245">
    <property type="entry name" value="Ser-Thr/Tyr_kinase_cat_dom"/>
</dbReference>
<feature type="transmembrane region" description="Helical" evidence="1">
    <location>
        <begin position="251"/>
        <end position="273"/>
    </location>
</feature>
<keyword evidence="1" id="KW-0472">Membrane</keyword>
<dbReference type="PROSITE" id="PS50011">
    <property type="entry name" value="PROTEIN_KINASE_DOM"/>
    <property type="match status" value="1"/>
</dbReference>
<dbReference type="InterPro" id="IPR036779">
    <property type="entry name" value="LysM_dom_sf"/>
</dbReference>
<dbReference type="Pfam" id="PF23472">
    <property type="entry name" value="LysM2_CERK1_LYK3_4_5"/>
    <property type="match status" value="1"/>
</dbReference>
<dbReference type="InterPro" id="IPR056562">
    <property type="entry name" value="LysM2_CERK1_LYK3_4_5"/>
</dbReference>
<dbReference type="InterPro" id="IPR052611">
    <property type="entry name" value="Plant_RLK_LysM"/>
</dbReference>
<dbReference type="Proteomes" id="UP001408789">
    <property type="component" value="Unassembled WGS sequence"/>
</dbReference>
<feature type="domain" description="LysM" evidence="4">
    <location>
        <begin position="170"/>
        <end position="214"/>
    </location>
</feature>
<comment type="caution">
    <text evidence="5">The sequence shown here is derived from an EMBL/GenBank/DDBJ whole genome shotgun (WGS) entry which is preliminary data.</text>
</comment>
<gene>
    <name evidence="5" type="ORF">SSX86_007868</name>
</gene>
<evidence type="ECO:0000256" key="2">
    <source>
        <dbReference type="SAM" id="SignalP"/>
    </source>
</evidence>
<dbReference type="SUPFAM" id="SSF56112">
    <property type="entry name" value="Protein kinase-like (PK-like)"/>
    <property type="match status" value="1"/>
</dbReference>
<keyword evidence="6" id="KW-1185">Reference proteome</keyword>
<evidence type="ECO:0000259" key="3">
    <source>
        <dbReference type="PROSITE" id="PS50011"/>
    </source>
</evidence>
<organism evidence="5 6">
    <name type="scientific">Deinandra increscens subsp. villosa</name>
    <dbReference type="NCBI Taxonomy" id="3103831"/>
    <lineage>
        <taxon>Eukaryota</taxon>
        <taxon>Viridiplantae</taxon>
        <taxon>Streptophyta</taxon>
        <taxon>Embryophyta</taxon>
        <taxon>Tracheophyta</taxon>
        <taxon>Spermatophyta</taxon>
        <taxon>Magnoliopsida</taxon>
        <taxon>eudicotyledons</taxon>
        <taxon>Gunneridae</taxon>
        <taxon>Pentapetalae</taxon>
        <taxon>asterids</taxon>
        <taxon>campanulids</taxon>
        <taxon>Asterales</taxon>
        <taxon>Asteraceae</taxon>
        <taxon>Asteroideae</taxon>
        <taxon>Heliantheae alliance</taxon>
        <taxon>Madieae</taxon>
        <taxon>Madiinae</taxon>
        <taxon>Deinandra</taxon>
    </lineage>
</organism>
<evidence type="ECO:0000313" key="6">
    <source>
        <dbReference type="Proteomes" id="UP001408789"/>
    </source>
</evidence>
<evidence type="ECO:0000256" key="1">
    <source>
        <dbReference type="SAM" id="Phobius"/>
    </source>
</evidence>
<protein>
    <submittedName>
        <fullName evidence="5">Uncharacterized protein</fullName>
    </submittedName>
</protein>
<dbReference type="Gene3D" id="1.10.510.10">
    <property type="entry name" value="Transferase(Phosphotransferase) domain 1"/>
    <property type="match status" value="1"/>
</dbReference>
<dbReference type="GO" id="GO:0005524">
    <property type="term" value="F:ATP binding"/>
    <property type="evidence" value="ECO:0007669"/>
    <property type="project" value="InterPro"/>
</dbReference>
<evidence type="ECO:0000259" key="4">
    <source>
        <dbReference type="PROSITE" id="PS51782"/>
    </source>
</evidence>
<dbReference type="AlphaFoldDB" id="A0AAP0H5E3"/>
<name>A0AAP0H5E3_9ASTR</name>
<keyword evidence="2" id="KW-0732">Signal</keyword>
<dbReference type="Pfam" id="PF23473">
    <property type="entry name" value="LysM3_LYK4_5"/>
    <property type="match status" value="1"/>
</dbReference>
<feature type="domain" description="Protein kinase" evidence="3">
    <location>
        <begin position="277"/>
        <end position="595"/>
    </location>
</feature>
<keyword evidence="1" id="KW-1133">Transmembrane helix</keyword>
<dbReference type="InterPro" id="IPR056563">
    <property type="entry name" value="LysM3_LYK4_5"/>
</dbReference>
<dbReference type="GO" id="GO:0004672">
    <property type="term" value="F:protein kinase activity"/>
    <property type="evidence" value="ECO:0007669"/>
    <property type="project" value="InterPro"/>
</dbReference>
<dbReference type="Gene3D" id="3.10.350.10">
    <property type="entry name" value="LysM domain"/>
    <property type="match status" value="1"/>
</dbReference>
<evidence type="ECO:0000313" key="5">
    <source>
        <dbReference type="EMBL" id="KAK9073544.1"/>
    </source>
</evidence>
<dbReference type="EMBL" id="JBCNJP010000009">
    <property type="protein sequence ID" value="KAK9073544.1"/>
    <property type="molecule type" value="Genomic_DNA"/>
</dbReference>
<dbReference type="PANTHER" id="PTHR45927">
    <property type="entry name" value="LYSM-DOMAIN RECEPTOR-LIKE KINASE-RELATED"/>
    <property type="match status" value="1"/>
</dbReference>
<accession>A0AAP0H5E3</accession>
<feature type="chain" id="PRO_5042958231" evidence="2">
    <location>
        <begin position="23"/>
        <end position="595"/>
    </location>
</feature>
<dbReference type="GO" id="GO:0005886">
    <property type="term" value="C:plasma membrane"/>
    <property type="evidence" value="ECO:0007669"/>
    <property type="project" value="UniProtKB-ARBA"/>
</dbReference>
<reference evidence="5 6" key="1">
    <citation type="submission" date="2024-04" db="EMBL/GenBank/DDBJ databases">
        <title>The reference genome of an endangered Asteraceae, Deinandra increscens subsp. villosa, native to the Central Coast of California.</title>
        <authorList>
            <person name="Guilliams M."/>
            <person name="Hasenstab-Lehman K."/>
            <person name="Meyer R."/>
            <person name="Mcevoy S."/>
        </authorList>
    </citation>
    <scope>NUCLEOTIDE SEQUENCE [LARGE SCALE GENOMIC DNA]</scope>
    <source>
        <tissue evidence="5">Leaf</tissue>
    </source>
</reference>
<dbReference type="SUPFAM" id="SSF54106">
    <property type="entry name" value="LysM domain"/>
    <property type="match status" value="1"/>
</dbReference>
<dbReference type="PROSITE" id="PS51782">
    <property type="entry name" value="LYSM"/>
    <property type="match status" value="1"/>
</dbReference>
<dbReference type="InterPro" id="IPR011009">
    <property type="entry name" value="Kinase-like_dom_sf"/>
</dbReference>
<dbReference type="Pfam" id="PF07714">
    <property type="entry name" value="PK_Tyr_Ser-Thr"/>
    <property type="match status" value="1"/>
</dbReference>
<keyword evidence="1" id="KW-0812">Transmembrane</keyword>
<dbReference type="PANTHER" id="PTHR45927:SF9">
    <property type="entry name" value="FAMILY PROTEIN _ PEPTIDOGLYCAN-BINDING LYSM DOMAIN-CONTAINING PROTEIN, PUTATIVE-RELATED"/>
    <property type="match status" value="1"/>
</dbReference>